<dbReference type="Pfam" id="PF00071">
    <property type="entry name" value="Ras"/>
    <property type="match status" value="2"/>
</dbReference>
<dbReference type="Gene3D" id="3.40.50.300">
    <property type="entry name" value="P-loop containing nucleotide triphosphate hydrolases"/>
    <property type="match status" value="2"/>
</dbReference>
<evidence type="ECO:0000313" key="7">
    <source>
        <dbReference type="Proteomes" id="UP000836841"/>
    </source>
</evidence>
<dbReference type="PROSITE" id="PS51419">
    <property type="entry name" value="RAB"/>
    <property type="match status" value="1"/>
</dbReference>
<comment type="function">
    <text evidence="5">GTP-binding protein involved in nucleocytoplasmic transport. Required for the import of protein into the nucleus and also for RNA export. Involved in chromatin condensation and control of cell cycle.</text>
</comment>
<sequence length="183" mass="21053">MALRNQQTTEYPAFKLVIIGDGGTGKTTLIKRHLTGEFEKKYERNVRSHCAIIMFDVTSRLTYKHVSTWHTELCWIRPDIPIVLCGNKVDARDRQVTAREITFRRRNNMHYYEISAKSNYNLEKPFLYFARRLLGEPNLHFVESPAPLPPQVHIDTAAHDKNEAELAVAASQPLPDDDDAAFE</sequence>
<evidence type="ECO:0000256" key="4">
    <source>
        <dbReference type="ARBA" id="ARBA00023134"/>
    </source>
</evidence>
<dbReference type="EMBL" id="OU466861">
    <property type="protein sequence ID" value="CAH2063491.1"/>
    <property type="molecule type" value="Genomic_DNA"/>
</dbReference>
<dbReference type="SMART" id="SM00173">
    <property type="entry name" value="RAS"/>
    <property type="match status" value="1"/>
</dbReference>
<dbReference type="PANTHER" id="PTHR24071">
    <property type="entry name" value="RAN GTPASE"/>
    <property type="match status" value="1"/>
</dbReference>
<evidence type="ECO:0008006" key="8">
    <source>
        <dbReference type="Google" id="ProtNLM"/>
    </source>
</evidence>
<dbReference type="SMART" id="SM00174">
    <property type="entry name" value="RHO"/>
    <property type="match status" value="1"/>
</dbReference>
<protein>
    <recommendedName>
        <fullName evidence="8">GTP-binding nuclear protein</fullName>
    </recommendedName>
</protein>
<organism evidence="6 7">
    <name type="scientific">Thlaspi arvense</name>
    <name type="common">Field penny-cress</name>
    <dbReference type="NCBI Taxonomy" id="13288"/>
    <lineage>
        <taxon>Eukaryota</taxon>
        <taxon>Viridiplantae</taxon>
        <taxon>Streptophyta</taxon>
        <taxon>Embryophyta</taxon>
        <taxon>Tracheophyta</taxon>
        <taxon>Spermatophyta</taxon>
        <taxon>Magnoliopsida</taxon>
        <taxon>eudicotyledons</taxon>
        <taxon>Gunneridae</taxon>
        <taxon>Pentapetalae</taxon>
        <taxon>rosids</taxon>
        <taxon>malvids</taxon>
        <taxon>Brassicales</taxon>
        <taxon>Brassicaceae</taxon>
        <taxon>Thlaspideae</taxon>
        <taxon>Thlaspi</taxon>
    </lineage>
</organism>
<dbReference type="GO" id="GO:0003924">
    <property type="term" value="F:GTPase activity"/>
    <property type="evidence" value="ECO:0007669"/>
    <property type="project" value="InterPro"/>
</dbReference>
<evidence type="ECO:0000256" key="5">
    <source>
        <dbReference type="ARBA" id="ARBA00024659"/>
    </source>
</evidence>
<keyword evidence="1" id="KW-0813">Transport</keyword>
<dbReference type="InterPro" id="IPR027417">
    <property type="entry name" value="P-loop_NTPase"/>
</dbReference>
<keyword evidence="3" id="KW-0653">Protein transport</keyword>
<dbReference type="InterPro" id="IPR002041">
    <property type="entry name" value="Ran_GTPase"/>
</dbReference>
<dbReference type="PANTHER" id="PTHR24071:SF33">
    <property type="entry name" value="GTP-BINDING NUCLEAR PROTEIN RAN-1"/>
    <property type="match status" value="1"/>
</dbReference>
<evidence type="ECO:0000256" key="3">
    <source>
        <dbReference type="ARBA" id="ARBA00022927"/>
    </source>
</evidence>
<dbReference type="GO" id="GO:0000054">
    <property type="term" value="P:ribosomal subunit export from nucleus"/>
    <property type="evidence" value="ECO:0007669"/>
    <property type="project" value="TreeGrafter"/>
</dbReference>
<name>A0AAU9SEC9_THLAR</name>
<dbReference type="SUPFAM" id="SSF52540">
    <property type="entry name" value="P-loop containing nucleoside triphosphate hydrolases"/>
    <property type="match status" value="1"/>
</dbReference>
<keyword evidence="7" id="KW-1185">Reference proteome</keyword>
<dbReference type="SMART" id="SM00175">
    <property type="entry name" value="RAB"/>
    <property type="match status" value="1"/>
</dbReference>
<evidence type="ECO:0000256" key="2">
    <source>
        <dbReference type="ARBA" id="ARBA00022741"/>
    </source>
</evidence>
<dbReference type="GO" id="GO:0005634">
    <property type="term" value="C:nucleus"/>
    <property type="evidence" value="ECO:0007669"/>
    <property type="project" value="TreeGrafter"/>
</dbReference>
<dbReference type="GO" id="GO:0005525">
    <property type="term" value="F:GTP binding"/>
    <property type="evidence" value="ECO:0007669"/>
    <property type="project" value="UniProtKB-KW"/>
</dbReference>
<dbReference type="GO" id="GO:0006606">
    <property type="term" value="P:protein import into nucleus"/>
    <property type="evidence" value="ECO:0007669"/>
    <property type="project" value="TreeGrafter"/>
</dbReference>
<keyword evidence="2" id="KW-0547">Nucleotide-binding</keyword>
<reference evidence="6 7" key="1">
    <citation type="submission" date="2022-03" db="EMBL/GenBank/DDBJ databases">
        <authorList>
            <person name="Nunn A."/>
            <person name="Chopra R."/>
            <person name="Nunn A."/>
            <person name="Contreras Garrido A."/>
        </authorList>
    </citation>
    <scope>NUCLEOTIDE SEQUENCE [LARGE SCALE GENOMIC DNA]</scope>
</reference>
<proteinExistence type="predicted"/>
<dbReference type="AlphaFoldDB" id="A0AAU9SEC9"/>
<gene>
    <name evidence="6" type="ORF">TAV2_LOCUS17147</name>
</gene>
<dbReference type="GO" id="GO:0005737">
    <property type="term" value="C:cytoplasm"/>
    <property type="evidence" value="ECO:0007669"/>
    <property type="project" value="TreeGrafter"/>
</dbReference>
<dbReference type="Proteomes" id="UP000836841">
    <property type="component" value="Chromosome 5"/>
</dbReference>
<dbReference type="SMART" id="SM00176">
    <property type="entry name" value="RAN"/>
    <property type="match status" value="1"/>
</dbReference>
<accession>A0AAU9SEC9</accession>
<dbReference type="PROSITE" id="PS51418">
    <property type="entry name" value="RAN"/>
    <property type="match status" value="1"/>
</dbReference>
<evidence type="ECO:0000256" key="1">
    <source>
        <dbReference type="ARBA" id="ARBA00022448"/>
    </source>
</evidence>
<evidence type="ECO:0000313" key="6">
    <source>
        <dbReference type="EMBL" id="CAH2063491.1"/>
    </source>
</evidence>
<dbReference type="InterPro" id="IPR001806">
    <property type="entry name" value="Small_GTPase"/>
</dbReference>
<keyword evidence="4" id="KW-0342">GTP-binding</keyword>